<name>A0A517XQM9_9BACT</name>
<protein>
    <submittedName>
        <fullName evidence="2">Uncharacterized protein</fullName>
    </submittedName>
</protein>
<proteinExistence type="predicted"/>
<reference evidence="2 3" key="1">
    <citation type="submission" date="2019-02" db="EMBL/GenBank/DDBJ databases">
        <title>Deep-cultivation of Planctomycetes and their phenomic and genomic characterization uncovers novel biology.</title>
        <authorList>
            <person name="Wiegand S."/>
            <person name="Jogler M."/>
            <person name="Boedeker C."/>
            <person name="Pinto D."/>
            <person name="Vollmers J."/>
            <person name="Rivas-Marin E."/>
            <person name="Kohn T."/>
            <person name="Peeters S.H."/>
            <person name="Heuer A."/>
            <person name="Rast P."/>
            <person name="Oberbeckmann S."/>
            <person name="Bunk B."/>
            <person name="Jeske O."/>
            <person name="Meyerdierks A."/>
            <person name="Storesund J.E."/>
            <person name="Kallscheuer N."/>
            <person name="Luecker S."/>
            <person name="Lage O.M."/>
            <person name="Pohl T."/>
            <person name="Merkel B.J."/>
            <person name="Hornburger P."/>
            <person name="Mueller R.-W."/>
            <person name="Bruemmer F."/>
            <person name="Labrenz M."/>
            <person name="Spormann A.M."/>
            <person name="Op den Camp H."/>
            <person name="Overmann J."/>
            <person name="Amann R."/>
            <person name="Jetten M.S.M."/>
            <person name="Mascher T."/>
            <person name="Medema M.H."/>
            <person name="Devos D.P."/>
            <person name="Kaster A.-K."/>
            <person name="Ovreas L."/>
            <person name="Rohde M."/>
            <person name="Galperin M.Y."/>
            <person name="Jogler C."/>
        </authorList>
    </citation>
    <scope>NUCLEOTIDE SEQUENCE [LARGE SCALE GENOMIC DNA]</scope>
    <source>
        <strain evidence="2 3">ETA_A1</strain>
    </source>
</reference>
<gene>
    <name evidence="2" type="ORF">ETAA1_17340</name>
</gene>
<feature type="region of interest" description="Disordered" evidence="1">
    <location>
        <begin position="1"/>
        <end position="23"/>
    </location>
</feature>
<evidence type="ECO:0000313" key="3">
    <source>
        <dbReference type="Proteomes" id="UP000319576"/>
    </source>
</evidence>
<evidence type="ECO:0000256" key="1">
    <source>
        <dbReference type="SAM" id="MobiDB-lite"/>
    </source>
</evidence>
<evidence type="ECO:0000313" key="2">
    <source>
        <dbReference type="EMBL" id="QDU19796.1"/>
    </source>
</evidence>
<accession>A0A517XQM9</accession>
<dbReference type="AlphaFoldDB" id="A0A517XQM9"/>
<organism evidence="2 3">
    <name type="scientific">Urbifossiella limnaea</name>
    <dbReference type="NCBI Taxonomy" id="2528023"/>
    <lineage>
        <taxon>Bacteria</taxon>
        <taxon>Pseudomonadati</taxon>
        <taxon>Planctomycetota</taxon>
        <taxon>Planctomycetia</taxon>
        <taxon>Gemmatales</taxon>
        <taxon>Gemmataceae</taxon>
        <taxon>Urbifossiella</taxon>
    </lineage>
</organism>
<sequence>MVPPNSRAETPSSSPRHLIDGGLASTMRRVGDTAVNDENKPGALSATERDDMAQYLLGVPYPPAQRRAYTNVVSDRAKTVFKQFHVDGDLEPKQPTPNVCGNCHRMPFLCTVDPIV</sequence>
<keyword evidence="3" id="KW-1185">Reference proteome</keyword>
<dbReference type="EMBL" id="CP036273">
    <property type="protein sequence ID" value="QDU19796.1"/>
    <property type="molecule type" value="Genomic_DNA"/>
</dbReference>
<dbReference type="Proteomes" id="UP000319576">
    <property type="component" value="Chromosome"/>
</dbReference>
<dbReference type="KEGG" id="uli:ETAA1_17340"/>
<dbReference type="RefSeq" id="WP_202920763.1">
    <property type="nucleotide sequence ID" value="NZ_CP036273.1"/>
</dbReference>